<dbReference type="EMBL" id="AFOJ01000002">
    <property type="protein sequence ID" value="EGM53273.1"/>
    <property type="molecule type" value="Genomic_DNA"/>
</dbReference>
<sequence>MNQRAKLFWVISTVESNRPVYEKNRIIFAIDCKPNPVFAYY</sequence>
<proteinExistence type="predicted"/>
<comment type="caution">
    <text evidence="1">The sequence shown here is derived from an EMBL/GenBank/DDBJ whole genome shotgun (WGS) entry which is preliminary data.</text>
</comment>
<dbReference type="Proteomes" id="UP000002971">
    <property type="component" value="Unassembled WGS sequence"/>
</dbReference>
<evidence type="ECO:0000313" key="1">
    <source>
        <dbReference type="EMBL" id="EGM53273.1"/>
    </source>
</evidence>
<dbReference type="AlphaFoldDB" id="F7QYC2"/>
<protein>
    <submittedName>
        <fullName evidence="1">Uncharacterized protein</fullName>
    </submittedName>
</protein>
<accession>F7QYC2</accession>
<reference evidence="1 2" key="1">
    <citation type="journal article" date="2011" name="J. Bacteriol.">
        <title>Genome Sequence of Lactobacillus ruminis SPM0211, Isolated from a Fecal Sample from a Healthy Korean.</title>
        <authorList>
            <person name="Lee S."/>
            <person name="Cho Y.J."/>
            <person name="Lee A.H."/>
            <person name="Chun J."/>
            <person name="Ha N.J."/>
            <person name="Ko G."/>
        </authorList>
    </citation>
    <scope>NUCLEOTIDE SEQUENCE [LARGE SCALE GENOMIC DNA]</scope>
    <source>
        <strain evidence="1 2">SPM0211</strain>
    </source>
</reference>
<organism evidence="1 2">
    <name type="scientific">Ligilactobacillus ruminis SPM0211</name>
    <dbReference type="NCBI Taxonomy" id="1040964"/>
    <lineage>
        <taxon>Bacteria</taxon>
        <taxon>Bacillati</taxon>
        <taxon>Bacillota</taxon>
        <taxon>Bacilli</taxon>
        <taxon>Lactobacillales</taxon>
        <taxon>Lactobacillaceae</taxon>
        <taxon>Ligilactobacillus</taxon>
    </lineage>
</organism>
<name>F7QYC2_9LACO</name>
<gene>
    <name evidence="1" type="ORF">LRU_00409</name>
</gene>
<evidence type="ECO:0000313" key="2">
    <source>
        <dbReference type="Proteomes" id="UP000002971"/>
    </source>
</evidence>